<evidence type="ECO:0000256" key="6">
    <source>
        <dbReference type="PROSITE-ProRule" id="PRU00505"/>
    </source>
</evidence>
<evidence type="ECO:0000256" key="2">
    <source>
        <dbReference type="ARBA" id="ARBA00008421"/>
    </source>
</evidence>
<dbReference type="PROSITE" id="PS51088">
    <property type="entry name" value="TEA_2"/>
    <property type="match status" value="1"/>
</dbReference>
<dbReference type="EMBL" id="RWJN01000183">
    <property type="protein sequence ID" value="TCD65389.1"/>
    <property type="molecule type" value="Genomic_DNA"/>
</dbReference>
<feature type="domain" description="TEA" evidence="8">
    <location>
        <begin position="49"/>
        <end position="123"/>
    </location>
</feature>
<dbReference type="OrthoDB" id="10006572at2759"/>
<feature type="DNA-binding region" description="TEA" evidence="6">
    <location>
        <begin position="49"/>
        <end position="123"/>
    </location>
</feature>
<evidence type="ECO:0000259" key="8">
    <source>
        <dbReference type="PROSITE" id="PS51088"/>
    </source>
</evidence>
<keyword evidence="10" id="KW-1185">Reference proteome</keyword>
<keyword evidence="5" id="KW-0539">Nucleus</keyword>
<protein>
    <recommendedName>
        <fullName evidence="8">TEA domain-containing protein</fullName>
    </recommendedName>
</protein>
<dbReference type="GO" id="GO:0005634">
    <property type="term" value="C:nucleus"/>
    <property type="evidence" value="ECO:0007669"/>
    <property type="project" value="UniProtKB-SubCell"/>
</dbReference>
<organism evidence="9 10">
    <name type="scientific">Steccherinum ochraceum</name>
    <dbReference type="NCBI Taxonomy" id="92696"/>
    <lineage>
        <taxon>Eukaryota</taxon>
        <taxon>Fungi</taxon>
        <taxon>Dikarya</taxon>
        <taxon>Basidiomycota</taxon>
        <taxon>Agaricomycotina</taxon>
        <taxon>Agaricomycetes</taxon>
        <taxon>Polyporales</taxon>
        <taxon>Steccherinaceae</taxon>
        <taxon>Steccherinum</taxon>
    </lineage>
</organism>
<gene>
    <name evidence="9" type="ORF">EIP91_002722</name>
</gene>
<feature type="region of interest" description="Disordered" evidence="7">
    <location>
        <begin position="184"/>
        <end position="208"/>
    </location>
</feature>
<dbReference type="Proteomes" id="UP000292702">
    <property type="component" value="Unassembled WGS sequence"/>
</dbReference>
<proteinExistence type="inferred from homology"/>
<keyword evidence="3" id="KW-0805">Transcription regulation</keyword>
<comment type="subcellular location">
    <subcellularLocation>
        <location evidence="1">Nucleus</location>
    </subcellularLocation>
</comment>
<dbReference type="PANTHER" id="PTHR11834">
    <property type="entry name" value="TRANSCRIPTIONAL ENHANCER FACTOR TEF RELATED"/>
    <property type="match status" value="1"/>
</dbReference>
<dbReference type="PANTHER" id="PTHR11834:SF0">
    <property type="entry name" value="PROTEIN SCALLOPED"/>
    <property type="match status" value="1"/>
</dbReference>
<feature type="region of interest" description="Disordered" evidence="7">
    <location>
        <begin position="397"/>
        <end position="422"/>
    </location>
</feature>
<keyword evidence="4" id="KW-0804">Transcription</keyword>
<reference evidence="9 10" key="1">
    <citation type="submission" date="2018-11" db="EMBL/GenBank/DDBJ databases">
        <title>Genome assembly of Steccherinum ochraceum LE-BIN_3174, the white-rot fungus of the Steccherinaceae family (The Residual Polyporoid clade, Polyporales, Basidiomycota).</title>
        <authorList>
            <person name="Fedorova T.V."/>
            <person name="Glazunova O.A."/>
            <person name="Landesman E.O."/>
            <person name="Moiseenko K.V."/>
            <person name="Psurtseva N.V."/>
            <person name="Savinova O.S."/>
            <person name="Shakhova N.V."/>
            <person name="Tyazhelova T.V."/>
            <person name="Vasina D.V."/>
        </authorList>
    </citation>
    <scope>NUCLEOTIDE SEQUENCE [LARGE SCALE GENOMIC DNA]</scope>
    <source>
        <strain evidence="9 10">LE-BIN_3174</strain>
    </source>
</reference>
<evidence type="ECO:0000256" key="4">
    <source>
        <dbReference type="ARBA" id="ARBA00023163"/>
    </source>
</evidence>
<comment type="similarity">
    <text evidence="2">Belongs to the TEC1 family.</text>
</comment>
<dbReference type="GO" id="GO:0005667">
    <property type="term" value="C:transcription regulator complex"/>
    <property type="evidence" value="ECO:0007669"/>
    <property type="project" value="TreeGrafter"/>
</dbReference>
<dbReference type="InterPro" id="IPR050937">
    <property type="entry name" value="TEC1_TEAD_TF"/>
</dbReference>
<feature type="region of interest" description="Disordered" evidence="7">
    <location>
        <begin position="128"/>
        <end position="156"/>
    </location>
</feature>
<evidence type="ECO:0000313" key="9">
    <source>
        <dbReference type="EMBL" id="TCD65389.1"/>
    </source>
</evidence>
<dbReference type="AlphaFoldDB" id="A0A4R0RK44"/>
<evidence type="ECO:0000256" key="1">
    <source>
        <dbReference type="ARBA" id="ARBA00004123"/>
    </source>
</evidence>
<dbReference type="GO" id="GO:0000978">
    <property type="term" value="F:RNA polymerase II cis-regulatory region sequence-specific DNA binding"/>
    <property type="evidence" value="ECO:0007669"/>
    <property type="project" value="TreeGrafter"/>
</dbReference>
<dbReference type="Pfam" id="PF01285">
    <property type="entry name" value="TEA"/>
    <property type="match status" value="1"/>
</dbReference>
<sequence>MPSSRQQFAQHVRVSSTEDLSYNIPTGTGGTKDVIQTIVTGRKCWKTMKGRGEVVWPPHLEAALVEGLEQYRPVETRSTRALGRFPMRNKFISEYIFKATGKRRTPKQVGSRLQQLRDTCEGKRILKLLSSRPAESPKPDEASSSPEASATPSAASPVCDQVTIDVLPSEAYWPYGDFGTIPSPQSATSAAASSSTTSPSPNNIPRPLRAIDSTVTFRSRSPVNAYSSFRVLRDGQVFHREDTELEMRSSSCMPAQQWPAEMECIFYYSTRLVPRLWSTLCEKNDLTAYSIIQDIVRTPPASETEGSTPPTGETILSVVYNFKTVTTASYSSRAHSPASTSVSADADNLSYSTESTPEFDEFLTTLHDNRQASHAYTHQQTSPQLAATLPPFHALQSQLPSNGGGAFEQYPPELIRDGEDGYTSLPQSPLDFAFPTAIAAAHQIAAANVVVADASSANELVDLSRSYIGVSVDAHPQGCYGHDLSLNVQPTVPMLPDIHYGL</sequence>
<evidence type="ECO:0000256" key="7">
    <source>
        <dbReference type="SAM" id="MobiDB-lite"/>
    </source>
</evidence>
<name>A0A4R0RK44_9APHY</name>
<accession>A0A4R0RK44</accession>
<dbReference type="InterPro" id="IPR000818">
    <property type="entry name" value="TEA/ATTS_dom"/>
</dbReference>
<feature type="compositionally biased region" description="Low complexity" evidence="7">
    <location>
        <begin position="142"/>
        <end position="156"/>
    </location>
</feature>
<dbReference type="SMART" id="SM00426">
    <property type="entry name" value="TEA"/>
    <property type="match status" value="1"/>
</dbReference>
<evidence type="ECO:0000313" key="10">
    <source>
        <dbReference type="Proteomes" id="UP000292702"/>
    </source>
</evidence>
<comment type="caution">
    <text evidence="9">The sequence shown here is derived from an EMBL/GenBank/DDBJ whole genome shotgun (WGS) entry which is preliminary data.</text>
</comment>
<dbReference type="Gene3D" id="6.10.20.40">
    <property type="entry name" value="TEA/ATTS domain"/>
    <property type="match status" value="1"/>
</dbReference>
<evidence type="ECO:0000256" key="3">
    <source>
        <dbReference type="ARBA" id="ARBA00023015"/>
    </source>
</evidence>
<feature type="compositionally biased region" description="Low complexity" evidence="7">
    <location>
        <begin position="184"/>
        <end position="201"/>
    </location>
</feature>
<evidence type="ECO:0000256" key="5">
    <source>
        <dbReference type="ARBA" id="ARBA00023242"/>
    </source>
</evidence>
<dbReference type="InterPro" id="IPR038096">
    <property type="entry name" value="TEA/ATTS_sf"/>
</dbReference>
<dbReference type="GO" id="GO:0000981">
    <property type="term" value="F:DNA-binding transcription factor activity, RNA polymerase II-specific"/>
    <property type="evidence" value="ECO:0007669"/>
    <property type="project" value="TreeGrafter"/>
</dbReference>